<name>A0AAD3SJ37_NEPGR</name>
<evidence type="ECO:0000256" key="5">
    <source>
        <dbReference type="SAM" id="MobiDB-lite"/>
    </source>
</evidence>
<protein>
    <submittedName>
        <fullName evidence="9">Uncharacterized protein</fullName>
    </submittedName>
</protein>
<keyword evidence="2" id="KW-0645">Protease</keyword>
<accession>A0AAD3SJ37</accession>
<evidence type="ECO:0000256" key="4">
    <source>
        <dbReference type="ARBA" id="ARBA00022825"/>
    </source>
</evidence>
<gene>
    <name evidence="9" type="ORF">Nepgr_013380</name>
</gene>
<evidence type="ECO:0000259" key="8">
    <source>
        <dbReference type="Pfam" id="PF07724"/>
    </source>
</evidence>
<evidence type="ECO:0000256" key="2">
    <source>
        <dbReference type="ARBA" id="ARBA00022670"/>
    </source>
</evidence>
<dbReference type="InterPro" id="IPR029045">
    <property type="entry name" value="ClpP/crotonase-like_dom_sf"/>
</dbReference>
<dbReference type="AlphaFoldDB" id="A0AAD3SJ37"/>
<dbReference type="GO" id="GO:0005524">
    <property type="term" value="F:ATP binding"/>
    <property type="evidence" value="ECO:0007669"/>
    <property type="project" value="InterPro"/>
</dbReference>
<evidence type="ECO:0000256" key="1">
    <source>
        <dbReference type="ARBA" id="ARBA00008683"/>
    </source>
</evidence>
<dbReference type="GO" id="GO:0008236">
    <property type="term" value="F:serine-type peptidase activity"/>
    <property type="evidence" value="ECO:0007669"/>
    <property type="project" value="UniProtKB-KW"/>
</dbReference>
<evidence type="ECO:0000256" key="3">
    <source>
        <dbReference type="ARBA" id="ARBA00022801"/>
    </source>
</evidence>
<dbReference type="EMBL" id="BSYO01000011">
    <property type="protein sequence ID" value="GMH11539.1"/>
    <property type="molecule type" value="Genomic_DNA"/>
</dbReference>
<feature type="domain" description="ATPase AAA-type core" evidence="8">
    <location>
        <begin position="356"/>
        <end position="405"/>
    </location>
</feature>
<dbReference type="GO" id="GO:0006508">
    <property type="term" value="P:proteolysis"/>
    <property type="evidence" value="ECO:0007669"/>
    <property type="project" value="UniProtKB-KW"/>
</dbReference>
<evidence type="ECO:0000256" key="6">
    <source>
        <dbReference type="SAM" id="Phobius"/>
    </source>
</evidence>
<evidence type="ECO:0000313" key="9">
    <source>
        <dbReference type="EMBL" id="GMH11539.1"/>
    </source>
</evidence>
<keyword evidence="10" id="KW-1185">Reference proteome</keyword>
<dbReference type="InterPro" id="IPR047272">
    <property type="entry name" value="S49_SppA_C"/>
</dbReference>
<proteinExistence type="inferred from homology"/>
<keyword evidence="4" id="KW-0720">Serine protease</keyword>
<dbReference type="Gene3D" id="3.90.226.10">
    <property type="entry name" value="2-enoyl-CoA Hydratase, Chain A, domain 1"/>
    <property type="match status" value="2"/>
</dbReference>
<keyword evidence="6" id="KW-1133">Transmembrane helix</keyword>
<dbReference type="PANTHER" id="PTHR33209">
    <property type="entry name" value="PROTEASE 4"/>
    <property type="match status" value="1"/>
</dbReference>
<dbReference type="PANTHER" id="PTHR33209:SF1">
    <property type="entry name" value="PEPTIDASE S49 DOMAIN-CONTAINING PROTEIN"/>
    <property type="match status" value="1"/>
</dbReference>
<evidence type="ECO:0000259" key="7">
    <source>
        <dbReference type="Pfam" id="PF01343"/>
    </source>
</evidence>
<comment type="caution">
    <text evidence="9">The sequence shown here is derived from an EMBL/GenBank/DDBJ whole genome shotgun (WGS) entry which is preliminary data.</text>
</comment>
<feature type="compositionally biased region" description="Basic and acidic residues" evidence="5">
    <location>
        <begin position="430"/>
        <end position="443"/>
    </location>
</feature>
<dbReference type="Pfam" id="PF01343">
    <property type="entry name" value="Peptidase_S49"/>
    <property type="match status" value="1"/>
</dbReference>
<dbReference type="InterPro" id="IPR027417">
    <property type="entry name" value="P-loop_NTPase"/>
</dbReference>
<dbReference type="SUPFAM" id="SSF52096">
    <property type="entry name" value="ClpP/crotonase"/>
    <property type="match status" value="1"/>
</dbReference>
<evidence type="ECO:0000313" key="10">
    <source>
        <dbReference type="Proteomes" id="UP001279734"/>
    </source>
</evidence>
<feature type="region of interest" description="Disordered" evidence="5">
    <location>
        <begin position="430"/>
        <end position="458"/>
    </location>
</feature>
<dbReference type="InterPro" id="IPR002142">
    <property type="entry name" value="Peptidase_S49"/>
</dbReference>
<dbReference type="SUPFAM" id="SSF52540">
    <property type="entry name" value="P-loop containing nucleoside triphosphate hydrolases"/>
    <property type="match status" value="1"/>
</dbReference>
<dbReference type="GO" id="GO:0016887">
    <property type="term" value="F:ATP hydrolysis activity"/>
    <property type="evidence" value="ECO:0007669"/>
    <property type="project" value="InterPro"/>
</dbReference>
<comment type="similarity">
    <text evidence="1">Belongs to the peptidase S49 family.</text>
</comment>
<reference evidence="9" key="1">
    <citation type="submission" date="2023-05" db="EMBL/GenBank/DDBJ databases">
        <title>Nepenthes gracilis genome sequencing.</title>
        <authorList>
            <person name="Fukushima K."/>
        </authorList>
    </citation>
    <scope>NUCLEOTIDE SEQUENCE</scope>
    <source>
        <strain evidence="9">SING2019-196</strain>
    </source>
</reference>
<keyword evidence="6" id="KW-0812">Transmembrane</keyword>
<organism evidence="9 10">
    <name type="scientific">Nepenthes gracilis</name>
    <name type="common">Slender pitcher plant</name>
    <dbReference type="NCBI Taxonomy" id="150966"/>
    <lineage>
        <taxon>Eukaryota</taxon>
        <taxon>Viridiplantae</taxon>
        <taxon>Streptophyta</taxon>
        <taxon>Embryophyta</taxon>
        <taxon>Tracheophyta</taxon>
        <taxon>Spermatophyta</taxon>
        <taxon>Magnoliopsida</taxon>
        <taxon>eudicotyledons</taxon>
        <taxon>Gunneridae</taxon>
        <taxon>Pentapetalae</taxon>
        <taxon>Caryophyllales</taxon>
        <taxon>Nepenthaceae</taxon>
        <taxon>Nepenthes</taxon>
    </lineage>
</organism>
<feature type="transmembrane region" description="Helical" evidence="6">
    <location>
        <begin position="268"/>
        <end position="288"/>
    </location>
</feature>
<dbReference type="Pfam" id="PF07724">
    <property type="entry name" value="AAA_2"/>
    <property type="match status" value="1"/>
</dbReference>
<dbReference type="Proteomes" id="UP001279734">
    <property type="component" value="Unassembled WGS sequence"/>
</dbReference>
<keyword evidence="6" id="KW-0472">Membrane</keyword>
<sequence>MLITDLKYDDEMIVMLKEKLQFQTDKNLPMADYRKYSRVRKWTIGLSGGKDRIAIIRASGSISRVRSPLSVPTSGMIAEQLIEKIRSVRESKRYKAAIIRIDSPGGDALAFDLMWREIRLLATSIPVIASMSDVAASGGYYMAMAAGTIVAENLTLTGSIGVVTRKFNLGNLYEKIGFNKEIISRGKYAELPAAEQRPFRPDEADLFAKSAEYACKLFRVKAAYSRSMPVDKMEENAQGRVWTGTGAACHGLIDAIGGMSRAVTQGGLLAFLLHTLAASILNLTMLLIMPMDLSIFSLNLMLSKLSNSQTEEIASYNHGNRWDLSMGTAFGSKHFFLKPQTVEVAMEGIGRAQPELVSFMFMGPTGVGKIELAQALSAFIFISGNARVQIDMSEYLLEKQAVSRTFLLLNLEDKSATTKVPGMMRIDTKRSDKFRREDEKSKDNVVTNDGDTSDLLEW</sequence>
<dbReference type="CDD" id="cd07023">
    <property type="entry name" value="S49_Sppa_N_C"/>
    <property type="match status" value="1"/>
</dbReference>
<keyword evidence="3" id="KW-0378">Hydrolase</keyword>
<feature type="domain" description="Peptidase S49" evidence="7">
    <location>
        <begin position="121"/>
        <end position="265"/>
    </location>
</feature>
<dbReference type="Gene3D" id="3.40.50.300">
    <property type="entry name" value="P-loop containing nucleotide triphosphate hydrolases"/>
    <property type="match status" value="1"/>
</dbReference>
<dbReference type="InterPro" id="IPR003959">
    <property type="entry name" value="ATPase_AAA_core"/>
</dbReference>